<protein>
    <submittedName>
        <fullName evidence="2">YtrH family sporulation protein</fullName>
    </submittedName>
</protein>
<organism evidence="2 3">
    <name type="scientific">Marinicrinis sediminis</name>
    <dbReference type="NCBI Taxonomy" id="1652465"/>
    <lineage>
        <taxon>Bacteria</taxon>
        <taxon>Bacillati</taxon>
        <taxon>Bacillota</taxon>
        <taxon>Bacilli</taxon>
        <taxon>Bacillales</taxon>
        <taxon>Paenibacillaceae</taxon>
    </lineage>
</organism>
<name>A0ABW5R9K4_9BACL</name>
<keyword evidence="1" id="KW-1133">Transmembrane helix</keyword>
<dbReference type="Proteomes" id="UP001597497">
    <property type="component" value="Unassembled WGS sequence"/>
</dbReference>
<evidence type="ECO:0000313" key="2">
    <source>
        <dbReference type="EMBL" id="MFD2671449.1"/>
    </source>
</evidence>
<keyword evidence="1" id="KW-0472">Membrane</keyword>
<dbReference type="InterPro" id="IPR025689">
    <property type="entry name" value="Spore_YtrH"/>
</dbReference>
<accession>A0ABW5R9K4</accession>
<reference evidence="3" key="1">
    <citation type="journal article" date="2019" name="Int. J. Syst. Evol. Microbiol.">
        <title>The Global Catalogue of Microorganisms (GCM) 10K type strain sequencing project: providing services to taxonomists for standard genome sequencing and annotation.</title>
        <authorList>
            <consortium name="The Broad Institute Genomics Platform"/>
            <consortium name="The Broad Institute Genome Sequencing Center for Infectious Disease"/>
            <person name="Wu L."/>
            <person name="Ma J."/>
        </authorList>
    </citation>
    <scope>NUCLEOTIDE SEQUENCE [LARGE SCALE GENOMIC DNA]</scope>
    <source>
        <strain evidence="3">KCTC 33676</strain>
    </source>
</reference>
<feature type="transmembrane region" description="Helical" evidence="1">
    <location>
        <begin position="79"/>
        <end position="96"/>
    </location>
</feature>
<evidence type="ECO:0000256" key="1">
    <source>
        <dbReference type="SAM" id="Phobius"/>
    </source>
</evidence>
<feature type="transmembrane region" description="Helical" evidence="1">
    <location>
        <begin position="12"/>
        <end position="34"/>
    </location>
</feature>
<dbReference type="Pfam" id="PF14034">
    <property type="entry name" value="Spore_YtrH"/>
    <property type="match status" value="1"/>
</dbReference>
<proteinExistence type="predicted"/>
<dbReference type="EMBL" id="JBHUMM010000010">
    <property type="protein sequence ID" value="MFD2671449.1"/>
    <property type="molecule type" value="Genomic_DNA"/>
</dbReference>
<keyword evidence="3" id="KW-1185">Reference proteome</keyword>
<evidence type="ECO:0000313" key="3">
    <source>
        <dbReference type="Proteomes" id="UP001597497"/>
    </source>
</evidence>
<keyword evidence="1" id="KW-0812">Transmembrane</keyword>
<comment type="caution">
    <text evidence="2">The sequence shown here is derived from an EMBL/GenBank/DDBJ whole genome shotgun (WGS) entry which is preliminary data.</text>
</comment>
<gene>
    <name evidence="2" type="ORF">ACFSUC_07490</name>
</gene>
<sequence>MGMFITQMMTYFAISFGVVMGASIFSGIVAILTLQPPGFAMKEVAEKIKIWALVAAIGGTIDPFRQIESNFLDSQYSPAIKQILYIISAFLGAYCANKLMNWLSSGGHTS</sequence>
<dbReference type="RefSeq" id="WP_379928913.1">
    <property type="nucleotide sequence ID" value="NZ_JBHUMM010000010.1"/>
</dbReference>